<feature type="compositionally biased region" description="Polar residues" evidence="1">
    <location>
        <begin position="476"/>
        <end position="487"/>
    </location>
</feature>
<feature type="region of interest" description="Disordered" evidence="1">
    <location>
        <begin position="151"/>
        <end position="176"/>
    </location>
</feature>
<feature type="compositionally biased region" description="Polar residues" evidence="1">
    <location>
        <begin position="450"/>
        <end position="460"/>
    </location>
</feature>
<sequence>MAPSFITQASPTRPIRDPGRDSKALLHPNRRIEKPKSSFRQPQSDEVAAIQSHELVKESPNVQYSGLTPSQDYGTDTLHKKAARLIEFVREKSFHEQFERILLAVEAILNFMRQDSCQDRPNHVFDRAFNQAFDLVRTVYRASIPIASHSSNGLAGSEMNHSQSLSFTTSTTTHHRPADHAAIGQTSSEIFPQSGSQYASHGEAEQSQQGDGALFACPVAKHDFLHRLPPRCHYRGATTMSKIEAHVKRKDHIIVPSFARCNNCWSYYLTENGPCHLDVSPDGTRGVQYRGSKQSKPWRALYTLIYPNCLPVPSHYMNNERAHQLHSATCRSLTADSSSNDTARNPRELHLIDENLPQLFLQPASPGVQTIMTHSIGHVPYEAAAMETISDIFISVFQHVSSALDTLIQQLTSPRPLTQEQQRQVAAQLRSMMQQHFQRIQTGLYGPPQRQDSQGSGTTLSAISSNDTADSNSNSLYPNNNASSFHTPGSHASFHGSSHYSGFNLPPDAV</sequence>
<accession>A0A9P9E0V0</accession>
<keyword evidence="3" id="KW-1185">Reference proteome</keyword>
<protein>
    <submittedName>
        <fullName evidence="2">Uncharacterized protein</fullName>
    </submittedName>
</protein>
<organism evidence="2 3">
    <name type="scientific">Dendryphion nanum</name>
    <dbReference type="NCBI Taxonomy" id="256645"/>
    <lineage>
        <taxon>Eukaryota</taxon>
        <taxon>Fungi</taxon>
        <taxon>Dikarya</taxon>
        <taxon>Ascomycota</taxon>
        <taxon>Pezizomycotina</taxon>
        <taxon>Dothideomycetes</taxon>
        <taxon>Pleosporomycetidae</taxon>
        <taxon>Pleosporales</taxon>
        <taxon>Torulaceae</taxon>
        <taxon>Dendryphion</taxon>
    </lineage>
</organism>
<feature type="region of interest" description="Disordered" evidence="1">
    <location>
        <begin position="444"/>
        <end position="510"/>
    </location>
</feature>
<feature type="region of interest" description="Disordered" evidence="1">
    <location>
        <begin position="1"/>
        <end position="43"/>
    </location>
</feature>
<proteinExistence type="predicted"/>
<feature type="compositionally biased region" description="Low complexity" evidence="1">
    <location>
        <begin position="161"/>
        <end position="172"/>
    </location>
</feature>
<evidence type="ECO:0000313" key="3">
    <source>
        <dbReference type="Proteomes" id="UP000700596"/>
    </source>
</evidence>
<name>A0A9P9E0V0_9PLEO</name>
<comment type="caution">
    <text evidence="2">The sequence shown here is derived from an EMBL/GenBank/DDBJ whole genome shotgun (WGS) entry which is preliminary data.</text>
</comment>
<evidence type="ECO:0000313" key="2">
    <source>
        <dbReference type="EMBL" id="KAH7130149.1"/>
    </source>
</evidence>
<dbReference type="AlphaFoldDB" id="A0A9P9E0V0"/>
<feature type="compositionally biased region" description="Basic and acidic residues" evidence="1">
    <location>
        <begin position="14"/>
        <end position="36"/>
    </location>
</feature>
<reference evidence="2" key="1">
    <citation type="journal article" date="2021" name="Nat. Commun.">
        <title>Genetic determinants of endophytism in the Arabidopsis root mycobiome.</title>
        <authorList>
            <person name="Mesny F."/>
            <person name="Miyauchi S."/>
            <person name="Thiergart T."/>
            <person name="Pickel B."/>
            <person name="Atanasova L."/>
            <person name="Karlsson M."/>
            <person name="Huettel B."/>
            <person name="Barry K.W."/>
            <person name="Haridas S."/>
            <person name="Chen C."/>
            <person name="Bauer D."/>
            <person name="Andreopoulos W."/>
            <person name="Pangilinan J."/>
            <person name="LaButti K."/>
            <person name="Riley R."/>
            <person name="Lipzen A."/>
            <person name="Clum A."/>
            <person name="Drula E."/>
            <person name="Henrissat B."/>
            <person name="Kohler A."/>
            <person name="Grigoriev I.V."/>
            <person name="Martin F.M."/>
            <person name="Hacquard S."/>
        </authorList>
    </citation>
    <scope>NUCLEOTIDE SEQUENCE</scope>
    <source>
        <strain evidence="2">MPI-CAGE-CH-0243</strain>
    </source>
</reference>
<gene>
    <name evidence="2" type="ORF">B0J11DRAFT_566232</name>
</gene>
<dbReference type="EMBL" id="JAGMWT010000004">
    <property type="protein sequence ID" value="KAH7130149.1"/>
    <property type="molecule type" value="Genomic_DNA"/>
</dbReference>
<feature type="compositionally biased region" description="Low complexity" evidence="1">
    <location>
        <begin position="461"/>
        <end position="475"/>
    </location>
</feature>
<dbReference type="Proteomes" id="UP000700596">
    <property type="component" value="Unassembled WGS sequence"/>
</dbReference>
<feature type="compositionally biased region" description="Polar residues" evidence="1">
    <location>
        <begin position="1"/>
        <end position="11"/>
    </location>
</feature>
<evidence type="ECO:0000256" key="1">
    <source>
        <dbReference type="SAM" id="MobiDB-lite"/>
    </source>
</evidence>